<dbReference type="Gene3D" id="3.30.230.10">
    <property type="match status" value="1"/>
</dbReference>
<evidence type="ECO:0000313" key="7">
    <source>
        <dbReference type="Proteomes" id="UP000522720"/>
    </source>
</evidence>
<gene>
    <name evidence="6" type="ORF">HF992_10985</name>
</gene>
<comment type="caution">
    <text evidence="6">The sequence shown here is derived from an EMBL/GenBank/DDBJ whole genome shotgun (WGS) entry which is preliminary data.</text>
</comment>
<keyword evidence="4" id="KW-0067">ATP-binding</keyword>
<dbReference type="GO" id="GO:0005524">
    <property type="term" value="F:ATP binding"/>
    <property type="evidence" value="ECO:0007669"/>
    <property type="project" value="UniProtKB-KW"/>
</dbReference>
<proteinExistence type="predicted"/>
<dbReference type="InterPro" id="IPR003582">
    <property type="entry name" value="ShKT_dom"/>
</dbReference>
<organism evidence="6 7">
    <name type="scientific">Streptococcus ovuberis</name>
    <dbReference type="NCBI Taxonomy" id="1936207"/>
    <lineage>
        <taxon>Bacteria</taxon>
        <taxon>Bacillati</taxon>
        <taxon>Bacillota</taxon>
        <taxon>Bacilli</taxon>
        <taxon>Lactobacillales</taxon>
        <taxon>Streptococcaceae</taxon>
        <taxon>Streptococcus</taxon>
    </lineage>
</organism>
<dbReference type="PROSITE" id="PS51670">
    <property type="entry name" value="SHKT"/>
    <property type="match status" value="1"/>
</dbReference>
<evidence type="ECO:0000256" key="1">
    <source>
        <dbReference type="ARBA" id="ARBA00022679"/>
    </source>
</evidence>
<keyword evidence="3 6" id="KW-0418">Kinase</keyword>
<keyword evidence="2" id="KW-0547">Nucleotide-binding</keyword>
<dbReference type="EMBL" id="JAAXPR010000031">
    <property type="protein sequence ID" value="NKZ21330.1"/>
    <property type="molecule type" value="Genomic_DNA"/>
</dbReference>
<dbReference type="PANTHER" id="PTHR43527:SF1">
    <property type="entry name" value="L-THREONINE KINASE"/>
    <property type="match status" value="1"/>
</dbReference>
<dbReference type="SUPFAM" id="SSF54211">
    <property type="entry name" value="Ribosomal protein S5 domain 2-like"/>
    <property type="match status" value="1"/>
</dbReference>
<dbReference type="Proteomes" id="UP000522720">
    <property type="component" value="Unassembled WGS sequence"/>
</dbReference>
<protein>
    <submittedName>
        <fullName evidence="6">Kinase</fullName>
    </submittedName>
</protein>
<feature type="domain" description="ShKT" evidence="5">
    <location>
        <begin position="1"/>
        <end position="18"/>
    </location>
</feature>
<evidence type="ECO:0000256" key="2">
    <source>
        <dbReference type="ARBA" id="ARBA00022741"/>
    </source>
</evidence>
<evidence type="ECO:0000256" key="3">
    <source>
        <dbReference type="ARBA" id="ARBA00022777"/>
    </source>
</evidence>
<dbReference type="InterPro" id="IPR020568">
    <property type="entry name" value="Ribosomal_Su5_D2-typ_SF"/>
</dbReference>
<dbReference type="InterPro" id="IPR013750">
    <property type="entry name" value="GHMP_kinase_C_dom"/>
</dbReference>
<keyword evidence="1" id="KW-0808">Transferase</keyword>
<sequence length="286" mass="31805">MSWVKASCPASCGELFQCTDGQKEYLLSYGIDRGSWVDIGSIGTFEWDLPEKMTRALRERFPSMSMPMSYGRTVPVGKGYSSSTADLVACLQAVSVTIGEPLTAEQLTRWCAEIEPTDSVAFADWTVIDPLTGEVIYQTNWKPKLFVYVLEPEQLIETISLPRMTIDSAYPWKDSINLLEVFKQACQLQDVQLLGQVASQSALLNNQRLPKPYLPELLELAKGHAALGVNVAHSGSVVGILLTKEALPNLPRLEQALKDGPIGDYYGKRYLAQLCYEGVTWRKECE</sequence>
<keyword evidence="7" id="KW-1185">Reference proteome</keyword>
<dbReference type="GO" id="GO:0016301">
    <property type="term" value="F:kinase activity"/>
    <property type="evidence" value="ECO:0007669"/>
    <property type="project" value="UniProtKB-KW"/>
</dbReference>
<dbReference type="AlphaFoldDB" id="A0A7X6MZL8"/>
<dbReference type="Pfam" id="PF00288">
    <property type="entry name" value="GHMP_kinases_N"/>
    <property type="match status" value="1"/>
</dbReference>
<dbReference type="Pfam" id="PF08544">
    <property type="entry name" value="GHMP_kinases_C"/>
    <property type="match status" value="1"/>
</dbReference>
<dbReference type="RefSeq" id="WP_168550058.1">
    <property type="nucleotide sequence ID" value="NZ_JAAXPR010000031.1"/>
</dbReference>
<evidence type="ECO:0000259" key="5">
    <source>
        <dbReference type="PROSITE" id="PS51670"/>
    </source>
</evidence>
<evidence type="ECO:0000256" key="4">
    <source>
        <dbReference type="ARBA" id="ARBA00022840"/>
    </source>
</evidence>
<dbReference type="InterPro" id="IPR006204">
    <property type="entry name" value="GHMP_kinase_N_dom"/>
</dbReference>
<accession>A0A7X6MZL8</accession>
<dbReference type="PANTHER" id="PTHR43527">
    <property type="entry name" value="4-DIPHOSPHOCYTIDYL-2-C-METHYL-D-ERYTHRITOL KINASE, CHLOROPLASTIC"/>
    <property type="match status" value="1"/>
</dbReference>
<evidence type="ECO:0000313" key="6">
    <source>
        <dbReference type="EMBL" id="NKZ21330.1"/>
    </source>
</evidence>
<reference evidence="6 7" key="1">
    <citation type="submission" date="2020-04" db="EMBL/GenBank/DDBJ databases">
        <title>MicrobeNet Type strains.</title>
        <authorList>
            <person name="Nicholson A.C."/>
        </authorList>
    </citation>
    <scope>NUCLEOTIDE SEQUENCE [LARGE SCALE GENOMIC DNA]</scope>
    <source>
        <strain evidence="6 7">CCUG 69612</strain>
    </source>
</reference>
<name>A0A7X6MZL8_9STRE</name>
<dbReference type="InterPro" id="IPR014721">
    <property type="entry name" value="Ribsml_uS5_D2-typ_fold_subgr"/>
</dbReference>